<keyword evidence="4" id="KW-1185">Reference proteome</keyword>
<dbReference type="RefSeq" id="WP_418890305.1">
    <property type="nucleotide sequence ID" value="NZ_JBEUWX010000002.1"/>
</dbReference>
<dbReference type="EMBL" id="JBEUWX010000002">
    <property type="protein sequence ID" value="MFA9949160.1"/>
    <property type="molecule type" value="Genomic_DNA"/>
</dbReference>
<evidence type="ECO:0000259" key="2">
    <source>
        <dbReference type="Pfam" id="PF06791"/>
    </source>
</evidence>
<gene>
    <name evidence="3" type="ORF">ABCS64_02250</name>
</gene>
<dbReference type="Pfam" id="PF06791">
    <property type="entry name" value="TMP_2"/>
    <property type="match status" value="1"/>
</dbReference>
<dbReference type="InterPro" id="IPR009628">
    <property type="entry name" value="Phage_tape_measure_N"/>
</dbReference>
<evidence type="ECO:0000313" key="3">
    <source>
        <dbReference type="EMBL" id="MFA9949160.1"/>
    </source>
</evidence>
<protein>
    <submittedName>
        <fullName evidence="3">Phage tail length tape measure family protein</fullName>
    </submittedName>
</protein>
<name>A0ABV4UD66_9RHOO</name>
<proteinExistence type="predicted"/>
<feature type="domain" description="Bacteriophage tail tape measure N-terminal" evidence="2">
    <location>
        <begin position="11"/>
        <end position="83"/>
    </location>
</feature>
<reference evidence="4" key="1">
    <citation type="submission" date="2024-06" db="EMBL/GenBank/DDBJ databases">
        <title>Radixoralia hellwigii gen. nov., sp nov., isolated from a root canal in the human oral cavity.</title>
        <authorList>
            <person name="Bartsch S."/>
            <person name="Wittmer A."/>
            <person name="Schulz A.-K."/>
            <person name="Neumann-Schaal M."/>
            <person name="Wolf J."/>
            <person name="Gronow S."/>
            <person name="Tennert C."/>
            <person name="Haecker G."/>
            <person name="Cieplik F."/>
            <person name="Al-Ahmad A."/>
        </authorList>
    </citation>
    <scope>NUCLEOTIDE SEQUENCE [LARGE SCALE GENOMIC DNA]</scope>
    <source>
        <strain evidence="4">Wk13</strain>
    </source>
</reference>
<feature type="region of interest" description="Disordered" evidence="1">
    <location>
        <begin position="90"/>
        <end position="135"/>
    </location>
</feature>
<accession>A0ABV4UD66</accession>
<organism evidence="3 4">
    <name type="scientific">Dentiradicibacter hellwigii</name>
    <dbReference type="NCBI Taxonomy" id="3149053"/>
    <lineage>
        <taxon>Bacteria</taxon>
        <taxon>Pseudomonadati</taxon>
        <taxon>Pseudomonadota</taxon>
        <taxon>Betaproteobacteria</taxon>
        <taxon>Rhodocyclales</taxon>
        <taxon>Rhodocyclaceae</taxon>
        <taxon>Dentiradicibacter</taxon>
    </lineage>
</organism>
<dbReference type="Proteomes" id="UP001574673">
    <property type="component" value="Unassembled WGS sequence"/>
</dbReference>
<sequence length="143" mass="15182">MSSRSSQASAQFTVLLQQGGQLKDMFGGAVPAAKALGGYILGLINPLTITLTVATALGAAWYKGSQEADEFARALILTGNAAGRRLSASHRCAMPWPPPPAQQRARRRKRLRSSPPRQGCRERHAGRSRGGGGHVTCARHLGL</sequence>
<comment type="caution">
    <text evidence="3">The sequence shown here is derived from an EMBL/GenBank/DDBJ whole genome shotgun (WGS) entry which is preliminary data.</text>
</comment>
<evidence type="ECO:0000313" key="4">
    <source>
        <dbReference type="Proteomes" id="UP001574673"/>
    </source>
</evidence>
<evidence type="ECO:0000256" key="1">
    <source>
        <dbReference type="SAM" id="MobiDB-lite"/>
    </source>
</evidence>